<dbReference type="Proteomes" id="UP000094291">
    <property type="component" value="Unassembled WGS sequence"/>
</dbReference>
<feature type="region of interest" description="Disordered" evidence="1">
    <location>
        <begin position="74"/>
        <end position="95"/>
    </location>
</feature>
<name>A0A1E2VC08_9GAMM</name>
<evidence type="ECO:0000256" key="1">
    <source>
        <dbReference type="SAM" id="MobiDB-lite"/>
    </source>
</evidence>
<evidence type="ECO:0000313" key="2">
    <source>
        <dbReference type="EMBL" id="ODC04548.1"/>
    </source>
</evidence>
<comment type="caution">
    <text evidence="2">The sequence shown here is derived from an EMBL/GenBank/DDBJ whole genome shotgun (WGS) entry which is preliminary data.</text>
</comment>
<organism evidence="2 3">
    <name type="scientific">Terasakiispira papahanaumokuakeensis</name>
    <dbReference type="NCBI Taxonomy" id="197479"/>
    <lineage>
        <taxon>Bacteria</taxon>
        <taxon>Pseudomonadati</taxon>
        <taxon>Pseudomonadota</taxon>
        <taxon>Gammaproteobacteria</taxon>
        <taxon>Oceanospirillales</taxon>
        <taxon>Terasakiispira</taxon>
    </lineage>
</organism>
<reference evidence="2 3" key="1">
    <citation type="submission" date="2016-08" db="EMBL/GenBank/DDBJ databases">
        <authorList>
            <person name="Seilhamer J.J."/>
        </authorList>
    </citation>
    <scope>NUCLEOTIDE SEQUENCE [LARGE SCALE GENOMIC DNA]</scope>
    <source>
        <strain evidence="2 3">PH27A</strain>
    </source>
</reference>
<proteinExistence type="predicted"/>
<gene>
    <name evidence="2" type="ORF">BFW38_14435</name>
</gene>
<keyword evidence="3" id="KW-1185">Reference proteome</keyword>
<dbReference type="STRING" id="197479.BFW38_14435"/>
<evidence type="ECO:0008006" key="4">
    <source>
        <dbReference type="Google" id="ProtNLM"/>
    </source>
</evidence>
<evidence type="ECO:0000313" key="3">
    <source>
        <dbReference type="Proteomes" id="UP000094291"/>
    </source>
</evidence>
<dbReference type="AlphaFoldDB" id="A0A1E2VC08"/>
<dbReference type="OrthoDB" id="6183655at2"/>
<accession>A0A1E2VC08</accession>
<protein>
    <recommendedName>
        <fullName evidence="4">HTH marR-type domain-containing protein</fullName>
    </recommendedName>
</protein>
<dbReference type="RefSeq" id="WP_068999532.1">
    <property type="nucleotide sequence ID" value="NZ_MDTQ01000001.1"/>
</dbReference>
<dbReference type="EMBL" id="MDTQ01000001">
    <property type="protein sequence ID" value="ODC04548.1"/>
    <property type="molecule type" value="Genomic_DNA"/>
</dbReference>
<sequence length="95" mass="10237">MTTDSSPALLAQAQALMNQRPELTPLEALLLAVLMDRSAINERQDTGRISRQLDVEHALVRRAAASLEAKGWLTSTSKSGKSPGLKLMLKDSPPA</sequence>